<protein>
    <recommendedName>
        <fullName evidence="3">DUF2508 domain-containing protein</fullName>
    </recommendedName>
</protein>
<evidence type="ECO:0008006" key="3">
    <source>
        <dbReference type="Google" id="ProtNLM"/>
    </source>
</evidence>
<organism evidence="1 2">
    <name type="scientific">Clostridium sulfidigenes</name>
    <dbReference type="NCBI Taxonomy" id="318464"/>
    <lineage>
        <taxon>Bacteria</taxon>
        <taxon>Bacillati</taxon>
        <taxon>Bacillota</taxon>
        <taxon>Clostridia</taxon>
        <taxon>Eubacteriales</taxon>
        <taxon>Clostridiaceae</taxon>
        <taxon>Clostridium</taxon>
    </lineage>
</organism>
<evidence type="ECO:0000313" key="1">
    <source>
        <dbReference type="EMBL" id="KEZ85380.1"/>
    </source>
</evidence>
<name>A0A084J8U6_9CLOT</name>
<gene>
    <name evidence="1" type="ORF">IO99_14990</name>
</gene>
<dbReference type="RefSeq" id="WP_035134629.1">
    <property type="nucleotide sequence ID" value="NZ_JPMD01000037.1"/>
</dbReference>
<dbReference type="Pfam" id="PF10704">
    <property type="entry name" value="DUF2508"/>
    <property type="match status" value="1"/>
</dbReference>
<dbReference type="eggNOG" id="ENOG5033ACZ">
    <property type="taxonomic scope" value="Bacteria"/>
</dbReference>
<dbReference type="AlphaFoldDB" id="A0A084J8U6"/>
<evidence type="ECO:0000313" key="2">
    <source>
        <dbReference type="Proteomes" id="UP000028542"/>
    </source>
</evidence>
<dbReference type="Proteomes" id="UP000028542">
    <property type="component" value="Unassembled WGS sequence"/>
</dbReference>
<comment type="caution">
    <text evidence="1">The sequence shown here is derived from an EMBL/GenBank/DDBJ whole genome shotgun (WGS) entry which is preliminary data.</text>
</comment>
<accession>A0A084J8U6</accession>
<reference evidence="1 2" key="1">
    <citation type="submission" date="2014-07" db="EMBL/GenBank/DDBJ databases">
        <title>Draft genome of Clostridium sulfidigenes 113A isolated from sediments associated with methane hydrate from Krishna Godavari basin.</title>
        <authorList>
            <person name="Honkalas V.S."/>
            <person name="Dabir A.P."/>
            <person name="Arora P."/>
            <person name="Dhakephalkar P.K."/>
        </authorList>
    </citation>
    <scope>NUCLEOTIDE SEQUENCE [LARGE SCALE GENOMIC DNA]</scope>
    <source>
        <strain evidence="1 2">113A</strain>
    </source>
</reference>
<proteinExistence type="predicted"/>
<dbReference type="InterPro" id="IPR019644">
    <property type="entry name" value="DUF2508"/>
</dbReference>
<dbReference type="EMBL" id="JPMD01000037">
    <property type="protein sequence ID" value="KEZ85380.1"/>
    <property type="molecule type" value="Genomic_DNA"/>
</dbReference>
<keyword evidence="2" id="KW-1185">Reference proteome</keyword>
<sequence length="93" mass="10758">MNRDKIIETILAKNIYTPEQREIIKGIQDSITEIEVAKSCFDNVSDKSLIDISIYKEDEAKAKYVYFLNQAKKSGITVSVDCMIEELNYCNKW</sequence>
<dbReference type="STRING" id="318464.IO99_14990"/>